<name>A0A166SID9_9AGAM</name>
<dbReference type="OrthoDB" id="2748701at2759"/>
<accession>A0A166SID9</accession>
<organism evidence="2 3">
    <name type="scientific">Athelia psychrophila</name>
    <dbReference type="NCBI Taxonomy" id="1759441"/>
    <lineage>
        <taxon>Eukaryota</taxon>
        <taxon>Fungi</taxon>
        <taxon>Dikarya</taxon>
        <taxon>Basidiomycota</taxon>
        <taxon>Agaricomycotina</taxon>
        <taxon>Agaricomycetes</taxon>
        <taxon>Agaricomycetidae</taxon>
        <taxon>Atheliales</taxon>
        <taxon>Atheliaceae</taxon>
        <taxon>Athelia</taxon>
    </lineage>
</organism>
<evidence type="ECO:0000313" key="2">
    <source>
        <dbReference type="EMBL" id="KZP29483.1"/>
    </source>
</evidence>
<protein>
    <submittedName>
        <fullName evidence="2">Uncharacterized protein</fullName>
    </submittedName>
</protein>
<dbReference type="EMBL" id="KV417498">
    <property type="protein sequence ID" value="KZP29478.1"/>
    <property type="molecule type" value="Genomic_DNA"/>
</dbReference>
<dbReference type="AlphaFoldDB" id="A0A166SID9"/>
<evidence type="ECO:0000313" key="3">
    <source>
        <dbReference type="Proteomes" id="UP000076532"/>
    </source>
</evidence>
<sequence>MPTSQLPSELWHIFAFTWTNGGHTGHSLSLASRYIGECSRPFTLQPVAVHGSRQTLAFVAVLGHTSVHSRHCTMHLFSSNRESTSSSVSSVPSKWNALASTVFASLSPTCARAKSLEDAMERDIQMVHALYSIINMCTYSTLRTLAILFYCHHTVFPAHVPPSMCSPRVLDSHGAQSGIYCTGGSRFP</sequence>
<reference evidence="2 3" key="1">
    <citation type="journal article" date="2016" name="Mol. Biol. Evol.">
        <title>Comparative Genomics of Early-Diverging Mushroom-Forming Fungi Provides Insights into the Origins of Lignocellulose Decay Capabilities.</title>
        <authorList>
            <person name="Nagy L.G."/>
            <person name="Riley R."/>
            <person name="Tritt A."/>
            <person name="Adam C."/>
            <person name="Daum C."/>
            <person name="Floudas D."/>
            <person name="Sun H."/>
            <person name="Yadav J.S."/>
            <person name="Pangilinan J."/>
            <person name="Larsson K.H."/>
            <person name="Matsuura K."/>
            <person name="Barry K."/>
            <person name="Labutti K."/>
            <person name="Kuo R."/>
            <person name="Ohm R.A."/>
            <person name="Bhattacharya S.S."/>
            <person name="Shirouzu T."/>
            <person name="Yoshinaga Y."/>
            <person name="Martin F.M."/>
            <person name="Grigoriev I.V."/>
            <person name="Hibbett D.S."/>
        </authorList>
    </citation>
    <scope>NUCLEOTIDE SEQUENCE [LARGE SCALE GENOMIC DNA]</scope>
    <source>
        <strain evidence="2 3">CBS 109695</strain>
    </source>
</reference>
<gene>
    <name evidence="1" type="ORF">FIBSPDRAFT_193487</name>
    <name evidence="2" type="ORF">FIBSPDRAFT_946751</name>
</gene>
<proteinExistence type="predicted"/>
<evidence type="ECO:0000313" key="1">
    <source>
        <dbReference type="EMBL" id="KZP29478.1"/>
    </source>
</evidence>
<keyword evidence="3" id="KW-1185">Reference proteome</keyword>
<dbReference type="EMBL" id="KV417498">
    <property type="protein sequence ID" value="KZP29483.1"/>
    <property type="molecule type" value="Genomic_DNA"/>
</dbReference>
<dbReference type="Proteomes" id="UP000076532">
    <property type="component" value="Unassembled WGS sequence"/>
</dbReference>